<name>A0A8T9QA96_9BACT</name>
<dbReference type="NCBIfam" id="TIGR04183">
    <property type="entry name" value="Por_Secre_tail"/>
    <property type="match status" value="1"/>
</dbReference>
<reference evidence="2" key="1">
    <citation type="submission" date="2022-04" db="EMBL/GenBank/DDBJ databases">
        <title>Hymenobacter sp. isolated from the air.</title>
        <authorList>
            <person name="Won M."/>
            <person name="Lee C.-M."/>
            <person name="Woen H.-Y."/>
            <person name="Kwon S.-W."/>
        </authorList>
    </citation>
    <scope>NUCLEOTIDE SEQUENCE</scope>
    <source>
        <strain evidence="2">5116S-3</strain>
    </source>
</reference>
<dbReference type="AlphaFoldDB" id="A0A8T9QA96"/>
<evidence type="ECO:0000313" key="2">
    <source>
        <dbReference type="EMBL" id="UOQ72439.1"/>
    </source>
</evidence>
<gene>
    <name evidence="2" type="ORF">MUN79_00015</name>
</gene>
<organism evidence="2 3">
    <name type="scientific">Hymenobacter cellulosilyticus</name>
    <dbReference type="NCBI Taxonomy" id="2932248"/>
    <lineage>
        <taxon>Bacteria</taxon>
        <taxon>Pseudomonadati</taxon>
        <taxon>Bacteroidota</taxon>
        <taxon>Cytophagia</taxon>
        <taxon>Cytophagales</taxon>
        <taxon>Hymenobacteraceae</taxon>
        <taxon>Hymenobacter</taxon>
    </lineage>
</organism>
<dbReference type="Proteomes" id="UP000831796">
    <property type="component" value="Chromosome"/>
</dbReference>
<dbReference type="Pfam" id="PF18962">
    <property type="entry name" value="Por_Secre_tail"/>
    <property type="match status" value="1"/>
</dbReference>
<protein>
    <submittedName>
        <fullName evidence="2">T9SS type A sorting domain-containing protein</fullName>
    </submittedName>
</protein>
<evidence type="ECO:0000259" key="1">
    <source>
        <dbReference type="Pfam" id="PF18962"/>
    </source>
</evidence>
<dbReference type="RefSeq" id="WP_244675823.1">
    <property type="nucleotide sequence ID" value="NZ_CP095046.1"/>
</dbReference>
<accession>A0A8T9QA96</accession>
<dbReference type="KEGG" id="hcu:MUN79_00015"/>
<dbReference type="EMBL" id="CP095046">
    <property type="protein sequence ID" value="UOQ72439.1"/>
    <property type="molecule type" value="Genomic_DNA"/>
</dbReference>
<sequence length="256" mass="27412">MNVLGRGVEFTGAVGEYIFIYDRMASMLQDRGILAGGGSLSPISYSVSGPVGSRVGKIEWKNAGIAQSSPTPPNPSHFINCQLWLYEADGRLEIHFGPSLTTTTTFYNNLIMLKTYSDNATAVTPIGNPNAPNFIVESCLTPCHGGISGNPASGVVYTFTPTLITAATSAQLAAQVNVYPNPAHRQLSISLLVSTTFDLQARLLDAAGRTVHTFNISKQAAEPFTTMLPALPSGLYSLQLAGPKTILYTRRLMIEQ</sequence>
<evidence type="ECO:0000313" key="3">
    <source>
        <dbReference type="Proteomes" id="UP000831796"/>
    </source>
</evidence>
<dbReference type="InterPro" id="IPR026444">
    <property type="entry name" value="Secre_tail"/>
</dbReference>
<keyword evidence="3" id="KW-1185">Reference proteome</keyword>
<feature type="domain" description="Secretion system C-terminal sorting" evidence="1">
    <location>
        <begin position="178"/>
        <end position="245"/>
    </location>
</feature>
<proteinExistence type="predicted"/>